<comment type="similarity">
    <text evidence="7">Belongs to the class-V pyridoxal-phosphate-dependent aminotransferase family. MOCOS subfamily.</text>
</comment>
<dbReference type="InterPro" id="IPR005302">
    <property type="entry name" value="MoCF_Sase_C"/>
</dbReference>
<dbReference type="CDD" id="cd01926">
    <property type="entry name" value="cyclophilin_ABH_like"/>
    <property type="match status" value="1"/>
</dbReference>
<dbReference type="GO" id="GO:0008265">
    <property type="term" value="F:molybdenum cofactor sulfurtransferase activity"/>
    <property type="evidence" value="ECO:0007669"/>
    <property type="project" value="UniProtKB-UniRule"/>
</dbReference>
<comment type="function">
    <text evidence="7">Sulfurates the molybdenum cofactor. Sulfation of molybdenum is essential for xanthine dehydrogenase (XDH) and aldehyde oxidase (ADO) enzymes in which molybdenum cofactor is liganded by 1 oxygen and 1 sulfur atom in active form.</text>
</comment>
<organism evidence="11 12">
    <name type="scientific">Phytophthora cactorum</name>
    <dbReference type="NCBI Taxonomy" id="29920"/>
    <lineage>
        <taxon>Eukaryota</taxon>
        <taxon>Sar</taxon>
        <taxon>Stramenopiles</taxon>
        <taxon>Oomycota</taxon>
        <taxon>Peronosporomycetes</taxon>
        <taxon>Peronosporales</taxon>
        <taxon>Peronosporaceae</taxon>
        <taxon>Phytophthora</taxon>
    </lineage>
</organism>
<dbReference type="GO" id="GO:0030170">
    <property type="term" value="F:pyridoxal phosphate binding"/>
    <property type="evidence" value="ECO:0007669"/>
    <property type="project" value="UniProtKB-UniRule"/>
</dbReference>
<dbReference type="InterPro" id="IPR005303">
    <property type="entry name" value="MOCOS_middle"/>
</dbReference>
<evidence type="ECO:0000259" key="9">
    <source>
        <dbReference type="PROSITE" id="PS50072"/>
    </source>
</evidence>
<evidence type="ECO:0000256" key="5">
    <source>
        <dbReference type="ARBA" id="ARBA00023150"/>
    </source>
</evidence>
<feature type="modified residue" description="N6-(pyridoxal phosphate)lysine" evidence="7">
    <location>
        <position position="661"/>
    </location>
</feature>
<feature type="region of interest" description="Disordered" evidence="8">
    <location>
        <begin position="1076"/>
        <end position="1102"/>
    </location>
</feature>
<dbReference type="Pfam" id="PF03473">
    <property type="entry name" value="MOSC"/>
    <property type="match status" value="1"/>
</dbReference>
<dbReference type="GO" id="GO:0030151">
    <property type="term" value="F:molybdenum ion binding"/>
    <property type="evidence" value="ECO:0007669"/>
    <property type="project" value="UniProtKB-UniRule"/>
</dbReference>
<gene>
    <name evidence="11" type="ORF">JG687_00002367</name>
</gene>
<dbReference type="PROSITE" id="PS51340">
    <property type="entry name" value="MOSC"/>
    <property type="match status" value="1"/>
</dbReference>
<evidence type="ECO:0000256" key="7">
    <source>
        <dbReference type="HAMAP-Rule" id="MF_03050"/>
    </source>
</evidence>
<reference evidence="11" key="1">
    <citation type="submission" date="2021-01" db="EMBL/GenBank/DDBJ databases">
        <title>Phytophthora aleatoria, a newly-described species from Pinus radiata is distinct from Phytophthora cactorum isolates based on comparative genomics.</title>
        <authorList>
            <person name="Mcdougal R."/>
            <person name="Panda P."/>
            <person name="Williams N."/>
            <person name="Studholme D.J."/>
        </authorList>
    </citation>
    <scope>NUCLEOTIDE SEQUENCE</scope>
    <source>
        <strain evidence="11">NZFS 3830</strain>
    </source>
</reference>
<dbReference type="PANTHER" id="PTHR14237:SF80">
    <property type="entry name" value="MOLYBDENUM COFACTOR SULFURASE"/>
    <property type="match status" value="1"/>
</dbReference>
<accession>A0A8T1UX47</accession>
<evidence type="ECO:0000256" key="1">
    <source>
        <dbReference type="ARBA" id="ARBA00007365"/>
    </source>
</evidence>
<dbReference type="PROSITE" id="PS00170">
    <property type="entry name" value="CSA_PPIASE_1"/>
    <property type="match status" value="1"/>
</dbReference>
<dbReference type="HAMAP" id="MF_03050">
    <property type="entry name" value="MOCOS"/>
    <property type="match status" value="1"/>
</dbReference>
<feature type="domain" description="PPIase cyclophilin-type" evidence="9">
    <location>
        <begin position="1261"/>
        <end position="1424"/>
    </location>
</feature>
<evidence type="ECO:0000256" key="3">
    <source>
        <dbReference type="ARBA" id="ARBA00022898"/>
    </source>
</evidence>
<dbReference type="VEuPathDB" id="FungiDB:PC110_g11376"/>
<dbReference type="FunFam" id="2.40.100.10:FF:000002">
    <property type="entry name" value="Peptidyl-prolyl cis-trans isomerase"/>
    <property type="match status" value="1"/>
</dbReference>
<keyword evidence="4" id="KW-0697">Rotamase</keyword>
<proteinExistence type="inferred from homology"/>
<evidence type="ECO:0000256" key="2">
    <source>
        <dbReference type="ARBA" id="ARBA00022679"/>
    </source>
</evidence>
<comment type="catalytic activity">
    <reaction evidence="7">
        <text>Mo-molybdopterin + L-cysteine + AH2 = thio-Mo-molybdopterin + L-alanine + A + H2O</text>
        <dbReference type="Rhea" id="RHEA:42636"/>
        <dbReference type="ChEBI" id="CHEBI:13193"/>
        <dbReference type="ChEBI" id="CHEBI:15377"/>
        <dbReference type="ChEBI" id="CHEBI:17499"/>
        <dbReference type="ChEBI" id="CHEBI:35235"/>
        <dbReference type="ChEBI" id="CHEBI:57972"/>
        <dbReference type="ChEBI" id="CHEBI:71302"/>
        <dbReference type="ChEBI" id="CHEBI:82685"/>
        <dbReference type="EC" id="2.8.1.9"/>
    </reaction>
</comment>
<dbReference type="EMBL" id="JAENGZ010000063">
    <property type="protein sequence ID" value="KAG6970882.1"/>
    <property type="molecule type" value="Genomic_DNA"/>
</dbReference>
<keyword evidence="5 7" id="KW-0501">Molybdenum cofactor biosynthesis</keyword>
<feature type="compositionally biased region" description="Low complexity" evidence="8">
    <location>
        <begin position="999"/>
        <end position="1009"/>
    </location>
</feature>
<dbReference type="PANTHER" id="PTHR14237">
    <property type="entry name" value="MOLYBDOPTERIN COFACTOR SULFURASE MOSC"/>
    <property type="match status" value="1"/>
</dbReference>
<comment type="caution">
    <text evidence="11">The sequence shown here is derived from an EMBL/GenBank/DDBJ whole genome shotgun (WGS) entry which is preliminary data.</text>
</comment>
<sequence length="1425" mass="155561">MSSDKSRGVGVMLQRRRMVWLQHKRKLQYQIMWRVHKQLASPDDVYEQHEQRFLGLLQKLLDIRKSLEHYRTTALPMYCSSCASLGADVWCVVSVDAVGKGADAEKFRHAMCAINETKEAKNHYFNADAVLSGAVRFLDIHINAMKSVQSQISHRKAVKLEFDRYEQKLSKMRKRKDAGTSPQRLERNEQKLHKARTALQTVTLDLYRVFAKYESERDTMLNGELEMVRQVMHNFYAKNADATNFSIPGEVDRSVVDARAEQLFKGMVDKEVEQDALKLLPPSNVSDNAPPALALAADGAPSSPSALVPTKPAATMLASPNSSPSGEKQQTPTHSTNSSSGPEPESVEEDELSEKLRTIQLSRPSIQPVKDQLLLDTLSLVEADVTGMGTQTKSTASMSASKAAFVADSDGAYGYGGGAMLRIDEMRMNEFPHMHGSVYLDHAGATMYSKTQLDAAFQELQGGLFTNPHSAIGGSQVESTTAKIESVRRQVLAFFSASEKEYTLIFTSGATAALKLIGESFSWTKESTFAYSMDSHTSVLGIRGYAAAQGSSIACVGLSELEEMERVAAENEQASAESTCCPTETSPMSLFAFPAECNFSGVRHSLCIVDQIRAGRWKNTSTKSELMTKWFVLVDAAKYVGTHRLDLSTHHPDFVVLSFYKIFGYPTGLGALIVRKAALPSLRREYQGGGTVQSILAGRNHAVPRGLDGSEDASSRFADGTQSFLSILALRHGIEQVEKLGMANISAHTAALRALLVDKLPGLKHWNGRPVCEIYGKTDSEQQGPIVTCNYIRSDGSYVGYSEVHKLAEIHNIHLRTGCFCNPGACQHYLGLKESDLMSNIAAGHVCGDDIDVVNGLPTGAVRLSLGYMTTFEDIEAFVEFTSKYFVCTTAPAEVTDIMVPSSSISSRPVSKGPYLCKLTLFPIKSCAGMVVNTWPVGSRGLLFDREFAIVDESSGNALTLKSLPELCFLHPIIDLGRETLKISYRKPENLAQQSKATPSSSESPPSSSFTIPLRADISTTKHQDEDNPRSMSVCTDSCKGRDVGADVSRWLSSCLGRQCALVRVSITHLRASQALRPTKKSTAKQRAEDQGPEASDSDLRPAPIGFANQAQYLLISRQSIAHFNAVLGSVDSSISISEDAFRANLIVDGCAESFEEDKWRHIRIGSTAFEVSGPCSRCSVINLDPHTGAFSRQPLQVLSSYRRQRSSIFFGQFLTSTLPAAATETVWLCVGDQVEVTGKIPLRKQDPGDPNIKMPNPQVFFDMTVGGAPAGRITFELFADKVPKTAENFRALCTGEKGVGRSGKPLHFKGSAFHRVIPNFMCQGGDFTRGNGTGGESIYGEKFPDENFLLKHKGEGILSMANAGPNTNGSQFFICTVETSWLDGKHVVFGRVVDGMDVVKNIESVGSQSGQTKKPVVIANCGEL</sequence>
<feature type="region of interest" description="Disordered" evidence="8">
    <location>
        <begin position="315"/>
        <end position="353"/>
    </location>
</feature>
<feature type="region of interest" description="Disordered" evidence="8">
    <location>
        <begin position="990"/>
        <end position="1013"/>
    </location>
</feature>
<dbReference type="PROSITE" id="PS50072">
    <property type="entry name" value="CSA_PPIASE_2"/>
    <property type="match status" value="1"/>
</dbReference>
<dbReference type="Pfam" id="PF03476">
    <property type="entry name" value="MOSC_N"/>
    <property type="match status" value="1"/>
</dbReference>
<evidence type="ECO:0000256" key="4">
    <source>
        <dbReference type="ARBA" id="ARBA00023110"/>
    </source>
</evidence>
<evidence type="ECO:0000313" key="11">
    <source>
        <dbReference type="EMBL" id="KAG6970882.1"/>
    </source>
</evidence>
<comment type="cofactor">
    <cofactor evidence="7">
        <name>pyridoxal 5'-phosphate</name>
        <dbReference type="ChEBI" id="CHEBI:597326"/>
    </cofactor>
</comment>
<evidence type="ECO:0000256" key="6">
    <source>
        <dbReference type="ARBA" id="ARBA00023235"/>
    </source>
</evidence>
<keyword evidence="2 7" id="KW-0808">Transferase</keyword>
<dbReference type="GO" id="GO:0003755">
    <property type="term" value="F:peptidyl-prolyl cis-trans isomerase activity"/>
    <property type="evidence" value="ECO:0007669"/>
    <property type="project" value="UniProtKB-KW"/>
</dbReference>
<name>A0A8T1UX47_9STRA</name>
<evidence type="ECO:0000256" key="8">
    <source>
        <dbReference type="SAM" id="MobiDB-lite"/>
    </source>
</evidence>
<evidence type="ECO:0000259" key="10">
    <source>
        <dbReference type="PROSITE" id="PS51340"/>
    </source>
</evidence>
<dbReference type="EC" id="2.8.1.9" evidence="7"/>
<dbReference type="GO" id="GO:0006777">
    <property type="term" value="P:Mo-molybdopterin cofactor biosynthetic process"/>
    <property type="evidence" value="ECO:0007669"/>
    <property type="project" value="UniProtKB-UniRule"/>
</dbReference>
<feature type="domain" description="MOSC" evidence="10">
    <location>
        <begin position="1070"/>
        <end position="1238"/>
    </location>
</feature>
<dbReference type="GO" id="GO:0006457">
    <property type="term" value="P:protein folding"/>
    <property type="evidence" value="ECO:0007669"/>
    <property type="project" value="InterPro"/>
</dbReference>
<keyword evidence="6" id="KW-0413">Isomerase</keyword>
<dbReference type="Pfam" id="PF00266">
    <property type="entry name" value="Aminotran_5"/>
    <property type="match status" value="2"/>
</dbReference>
<dbReference type="InterPro" id="IPR028886">
    <property type="entry name" value="MoCo_sulfurase"/>
</dbReference>
<keyword evidence="3 7" id="KW-0663">Pyridoxal phosphate</keyword>
<feature type="compositionally biased region" description="Polar residues" evidence="8">
    <location>
        <begin position="318"/>
        <end position="337"/>
    </location>
</feature>
<dbReference type="InterPro" id="IPR002130">
    <property type="entry name" value="Cyclophilin-type_PPIase_dom"/>
</dbReference>
<dbReference type="OrthoDB" id="10264306at2759"/>
<dbReference type="Proteomes" id="UP000688947">
    <property type="component" value="Unassembled WGS sequence"/>
</dbReference>
<comment type="similarity">
    <text evidence="1">Belongs to the cyclophilin-type PPIase family.</text>
</comment>
<feature type="active site" evidence="7">
    <location>
        <position position="821"/>
    </location>
</feature>
<evidence type="ECO:0000313" key="12">
    <source>
        <dbReference type="Proteomes" id="UP000688947"/>
    </source>
</evidence>
<dbReference type="InterPro" id="IPR020892">
    <property type="entry name" value="Cyclophilin-type_PPIase_CS"/>
</dbReference>
<dbReference type="GO" id="GO:0016829">
    <property type="term" value="F:lyase activity"/>
    <property type="evidence" value="ECO:0007669"/>
    <property type="project" value="UniProtKB-UniRule"/>
</dbReference>
<dbReference type="Pfam" id="PF00160">
    <property type="entry name" value="Pro_isomerase"/>
    <property type="match status" value="1"/>
</dbReference>
<dbReference type="InterPro" id="IPR000192">
    <property type="entry name" value="Aminotrans_V_dom"/>
</dbReference>
<feature type="compositionally biased region" description="Low complexity" evidence="8">
    <location>
        <begin position="290"/>
        <end position="307"/>
    </location>
</feature>
<dbReference type="VEuPathDB" id="FungiDB:PC110_g11375"/>
<dbReference type="VEuPathDB" id="FungiDB:PC110_g11374"/>
<feature type="region of interest" description="Disordered" evidence="8">
    <location>
        <begin position="290"/>
        <end position="309"/>
    </location>
</feature>
<protein>
    <recommendedName>
        <fullName evidence="7">Molybdenum cofactor sulfurase</fullName>
        <shortName evidence="7">MCS</shortName>
        <shortName evidence="7">MOS</shortName>
        <shortName evidence="7">MoCo sulfurase</shortName>
        <ecNumber evidence="7">2.8.1.9</ecNumber>
    </recommendedName>
    <alternativeName>
        <fullName evidence="7">Molybdenum cofactor sulfurtransferase</fullName>
    </alternativeName>
</protein>